<dbReference type="EMBL" id="JABBFZ010000027">
    <property type="protein sequence ID" value="NML34887.1"/>
    <property type="molecule type" value="Genomic_DNA"/>
</dbReference>
<dbReference type="Pfam" id="PF00145">
    <property type="entry name" value="DNA_methylase"/>
    <property type="match status" value="1"/>
</dbReference>
<evidence type="ECO:0000256" key="4">
    <source>
        <dbReference type="ARBA" id="ARBA00047422"/>
    </source>
</evidence>
<dbReference type="InterPro" id="IPR001525">
    <property type="entry name" value="C5_MeTfrase"/>
</dbReference>
<evidence type="ECO:0000256" key="1">
    <source>
        <dbReference type="ARBA" id="ARBA00022603"/>
    </source>
</evidence>
<organism evidence="6 7">
    <name type="scientific">Paraburkholderia antibiotica</name>
    <dbReference type="NCBI Taxonomy" id="2728839"/>
    <lineage>
        <taxon>Bacteria</taxon>
        <taxon>Pseudomonadati</taxon>
        <taxon>Pseudomonadota</taxon>
        <taxon>Betaproteobacteria</taxon>
        <taxon>Burkholderiales</taxon>
        <taxon>Burkholderiaceae</taxon>
        <taxon>Paraburkholderia</taxon>
    </lineage>
</organism>
<keyword evidence="1 6" id="KW-0489">Methyltransferase</keyword>
<feature type="compositionally biased region" description="Low complexity" evidence="5">
    <location>
        <begin position="212"/>
        <end position="224"/>
    </location>
</feature>
<accession>A0A7Y0A1P6</accession>
<dbReference type="AlphaFoldDB" id="A0A7Y0A1P6"/>
<evidence type="ECO:0000256" key="3">
    <source>
        <dbReference type="ARBA" id="ARBA00022747"/>
    </source>
</evidence>
<dbReference type="GO" id="GO:0003886">
    <property type="term" value="F:DNA (cytosine-5-)-methyltransferase activity"/>
    <property type="evidence" value="ECO:0007669"/>
    <property type="project" value="UniProtKB-EC"/>
</dbReference>
<evidence type="ECO:0000256" key="2">
    <source>
        <dbReference type="ARBA" id="ARBA00022679"/>
    </source>
</evidence>
<gene>
    <name evidence="6" type="ORF">HHL14_29190</name>
</gene>
<dbReference type="GO" id="GO:0009307">
    <property type="term" value="P:DNA restriction-modification system"/>
    <property type="evidence" value="ECO:0007669"/>
    <property type="project" value="UniProtKB-KW"/>
</dbReference>
<evidence type="ECO:0000313" key="7">
    <source>
        <dbReference type="Proteomes" id="UP000583127"/>
    </source>
</evidence>
<keyword evidence="3" id="KW-0680">Restriction system</keyword>
<dbReference type="GO" id="GO:0032259">
    <property type="term" value="P:methylation"/>
    <property type="evidence" value="ECO:0007669"/>
    <property type="project" value="UniProtKB-KW"/>
</dbReference>
<keyword evidence="7" id="KW-1185">Reference proteome</keyword>
<dbReference type="RefSeq" id="WP_169501076.1">
    <property type="nucleotide sequence ID" value="NZ_JABBFZ010000027.1"/>
</dbReference>
<feature type="region of interest" description="Disordered" evidence="5">
    <location>
        <begin position="207"/>
        <end position="282"/>
    </location>
</feature>
<comment type="caution">
    <text evidence="6">The sequence shown here is derived from an EMBL/GenBank/DDBJ whole genome shotgun (WGS) entry which is preliminary data.</text>
</comment>
<proteinExistence type="predicted"/>
<evidence type="ECO:0000313" key="6">
    <source>
        <dbReference type="EMBL" id="NML34887.1"/>
    </source>
</evidence>
<protein>
    <submittedName>
        <fullName evidence="6">DNA cytosine methyltransferase</fullName>
    </submittedName>
</protein>
<reference evidence="6 7" key="1">
    <citation type="submission" date="2020-04" db="EMBL/GenBank/DDBJ databases">
        <title>Paraburkholderia sp. G-4-1-8 isolated from soil.</title>
        <authorList>
            <person name="Dahal R.H."/>
        </authorList>
    </citation>
    <scope>NUCLEOTIDE SEQUENCE [LARGE SCALE GENOMIC DNA]</scope>
    <source>
        <strain evidence="6 7">G-4-1-8</strain>
    </source>
</reference>
<comment type="catalytic activity">
    <reaction evidence="4">
        <text>a 2'-deoxycytidine in DNA + S-adenosyl-L-methionine = a 5-methyl-2'-deoxycytidine in DNA + S-adenosyl-L-homocysteine + H(+)</text>
        <dbReference type="Rhea" id="RHEA:13681"/>
        <dbReference type="Rhea" id="RHEA-COMP:11369"/>
        <dbReference type="Rhea" id="RHEA-COMP:11370"/>
        <dbReference type="ChEBI" id="CHEBI:15378"/>
        <dbReference type="ChEBI" id="CHEBI:57856"/>
        <dbReference type="ChEBI" id="CHEBI:59789"/>
        <dbReference type="ChEBI" id="CHEBI:85452"/>
        <dbReference type="ChEBI" id="CHEBI:85454"/>
        <dbReference type="EC" id="2.1.1.37"/>
    </reaction>
</comment>
<sequence>MAAYYNEIDPYAAQWLRNLIAKGHIAAGDVDERSIEDVRPDDLRGYTQCHFFAGIGVWSYALRLAGWPDDRPVWTGSCPCQPFSAAGKGVGFADERHLWPAWAWLVGERRPAVIFGEQVASKDIDPWIDLVQADLEAMGYALGCVPFPSAGVGAPHIRDRAYFMAHANNTRSQGRQRVRERAAERAARSSGVARIVADAERGAAERQRFDMGSAASGVRSSSRQQRLRDDAGHGGDIGRLADADGRNASAERKQHGGEQRLLAQDGSALRPGDQGAWDRSAGVAAAAGPTNGFWRAADWLLCRDGKWRPVEPGTFPLVDGAPARVGRLRAYGNAINAEAAAEFIRASREAIDLTA</sequence>
<keyword evidence="2 6" id="KW-0808">Transferase</keyword>
<dbReference type="Gene3D" id="3.40.50.150">
    <property type="entry name" value="Vaccinia Virus protein VP39"/>
    <property type="match status" value="1"/>
</dbReference>
<evidence type="ECO:0000256" key="5">
    <source>
        <dbReference type="SAM" id="MobiDB-lite"/>
    </source>
</evidence>
<name>A0A7Y0A1P6_9BURK</name>
<dbReference type="InterPro" id="IPR029063">
    <property type="entry name" value="SAM-dependent_MTases_sf"/>
</dbReference>
<feature type="compositionally biased region" description="Basic and acidic residues" evidence="5">
    <location>
        <begin position="239"/>
        <end position="258"/>
    </location>
</feature>
<dbReference type="Proteomes" id="UP000583127">
    <property type="component" value="Unassembled WGS sequence"/>
</dbReference>
<dbReference type="SUPFAM" id="SSF53335">
    <property type="entry name" value="S-adenosyl-L-methionine-dependent methyltransferases"/>
    <property type="match status" value="1"/>
</dbReference>